<dbReference type="PROSITE" id="PS50006">
    <property type="entry name" value="FHA_DOMAIN"/>
    <property type="match status" value="1"/>
</dbReference>
<evidence type="ECO:0000256" key="2">
    <source>
        <dbReference type="SAM" id="MobiDB-lite"/>
    </source>
</evidence>
<dbReference type="CDD" id="cd00060">
    <property type="entry name" value="FHA"/>
    <property type="match status" value="1"/>
</dbReference>
<organism evidence="4 5">
    <name type="scientific">Skermania pinensis</name>
    <dbReference type="NCBI Taxonomy" id="39122"/>
    <lineage>
        <taxon>Bacteria</taxon>
        <taxon>Bacillati</taxon>
        <taxon>Actinomycetota</taxon>
        <taxon>Actinomycetes</taxon>
        <taxon>Mycobacteriales</taxon>
        <taxon>Gordoniaceae</taxon>
        <taxon>Skermania</taxon>
    </lineage>
</organism>
<dbReference type="Pfam" id="PF00498">
    <property type="entry name" value="FHA"/>
    <property type="match status" value="1"/>
</dbReference>
<protein>
    <submittedName>
        <fullName evidence="4">FHA domain-containing protein</fullName>
    </submittedName>
</protein>
<dbReference type="RefSeq" id="WP_066467901.1">
    <property type="nucleotide sequence ID" value="NZ_CBCRUZ010000001.1"/>
</dbReference>
<dbReference type="InterPro" id="IPR008984">
    <property type="entry name" value="SMAD_FHA_dom_sf"/>
</dbReference>
<feature type="region of interest" description="Disordered" evidence="2">
    <location>
        <begin position="38"/>
        <end position="62"/>
    </location>
</feature>
<dbReference type="EMBL" id="CP079105">
    <property type="protein sequence ID" value="QXQ15321.1"/>
    <property type="molecule type" value="Genomic_DNA"/>
</dbReference>
<gene>
    <name evidence="4" type="ORF">KV203_08425</name>
</gene>
<sequence length="164" mass="17638">MADLTDRDDVATVRCPCAETYDPTELFQCPRCGRSPDDALPDTNSRPAGAAPGTVVESGAPPATAGIGVVVRGIRFAVADGETLMLGRDDDLPTATALRNDGNVSRFHASVRLQDGRLHITDMSTNGTFVNGNRLTKGTEYEVLPHQTIRFASDVPIELDWPDR</sequence>
<keyword evidence="5" id="KW-1185">Reference proteome</keyword>
<dbReference type="Proteomes" id="UP000887023">
    <property type="component" value="Chromosome"/>
</dbReference>
<feature type="domain" description="FHA" evidence="3">
    <location>
        <begin position="84"/>
        <end position="135"/>
    </location>
</feature>
<keyword evidence="1" id="KW-0597">Phosphoprotein</keyword>
<dbReference type="SUPFAM" id="SSF49879">
    <property type="entry name" value="SMAD/FHA domain"/>
    <property type="match status" value="1"/>
</dbReference>
<name>A0ABX8SDD8_9ACTN</name>
<accession>A0ABX8SDD8</accession>
<proteinExistence type="predicted"/>
<evidence type="ECO:0000313" key="4">
    <source>
        <dbReference type="EMBL" id="QXQ15321.1"/>
    </source>
</evidence>
<evidence type="ECO:0000259" key="3">
    <source>
        <dbReference type="PROSITE" id="PS50006"/>
    </source>
</evidence>
<dbReference type="SMART" id="SM00240">
    <property type="entry name" value="FHA"/>
    <property type="match status" value="1"/>
</dbReference>
<evidence type="ECO:0000256" key="1">
    <source>
        <dbReference type="ARBA" id="ARBA00022553"/>
    </source>
</evidence>
<evidence type="ECO:0000313" key="5">
    <source>
        <dbReference type="Proteomes" id="UP000887023"/>
    </source>
</evidence>
<reference evidence="4" key="1">
    <citation type="submission" date="2021-07" db="EMBL/GenBank/DDBJ databases">
        <title>Candidatus Kaistella beijingensis sp. nov. isolated from a municipal wastewater treatment plant is involved in sludge foaming.</title>
        <authorList>
            <person name="Song Y."/>
            <person name="Liu S.-J."/>
        </authorList>
    </citation>
    <scope>NUCLEOTIDE SEQUENCE</scope>
    <source>
        <strain evidence="4">DSM 43998</strain>
    </source>
</reference>
<dbReference type="InterPro" id="IPR000253">
    <property type="entry name" value="FHA_dom"/>
</dbReference>
<dbReference type="Gene3D" id="2.60.200.20">
    <property type="match status" value="1"/>
</dbReference>